<dbReference type="SMART" id="SM00044">
    <property type="entry name" value="CYCc"/>
    <property type="match status" value="1"/>
</dbReference>
<sequence>LTRAPSVDALLAKVVDVCFDTFDGDRVALMLGGDADALVPKIARDRRGRGLDGMVPLSIARSAVAERSGVLTDDAPADDRFGGQSVVVQQVRSALCAPMLGSEGRVLGVLYVDNQALSHRFDEEDLDFIIAFAGIAGVALENGEFAERIRREALVRSNFERYFSPAIAARIAATPDGAAALAGDRRPVAVLFTDVRGFTPLSESLAPEAIATLLTEYFTVMAECVFRHGGTLDKFLGDGLMALWGAPLAAPDDADRAVRAAVEMMGALDLLNERWAAEGRPTLATGIAINYGEAFAGNIGSTRRMEYTVIGDVVNTASRLCACATGGEILVSGPLRAALTAGPALRPREPVKLRGKSRAVPVFSVAR</sequence>
<dbReference type="GO" id="GO:0035556">
    <property type="term" value="P:intracellular signal transduction"/>
    <property type="evidence" value="ECO:0007669"/>
    <property type="project" value="InterPro"/>
</dbReference>
<dbReference type="Gene3D" id="3.30.450.40">
    <property type="match status" value="1"/>
</dbReference>
<keyword evidence="2" id="KW-0456">Lyase</keyword>
<protein>
    <submittedName>
        <fullName evidence="2">Adenylate cyclase</fullName>
        <ecNumber evidence="2">4.6.1.1</ecNumber>
    </submittedName>
</protein>
<dbReference type="InterPro" id="IPR050697">
    <property type="entry name" value="Adenylyl/Guanylyl_Cyclase_3/4"/>
</dbReference>
<dbReference type="InterPro" id="IPR029016">
    <property type="entry name" value="GAF-like_dom_sf"/>
</dbReference>
<dbReference type="InterPro" id="IPR003018">
    <property type="entry name" value="GAF"/>
</dbReference>
<dbReference type="Pfam" id="PF01590">
    <property type="entry name" value="GAF"/>
    <property type="match status" value="1"/>
</dbReference>
<accession>A0A6J4KY01</accession>
<feature type="domain" description="Guanylate cyclase" evidence="1">
    <location>
        <begin position="189"/>
        <end position="321"/>
    </location>
</feature>
<dbReference type="EC" id="4.6.1.1" evidence="2"/>
<evidence type="ECO:0000259" key="1">
    <source>
        <dbReference type="PROSITE" id="PS50125"/>
    </source>
</evidence>
<dbReference type="SMART" id="SM00065">
    <property type="entry name" value="GAF"/>
    <property type="match status" value="1"/>
</dbReference>
<dbReference type="CDD" id="cd07302">
    <property type="entry name" value="CHD"/>
    <property type="match status" value="1"/>
</dbReference>
<dbReference type="InterPro" id="IPR001054">
    <property type="entry name" value="A/G_cyclase"/>
</dbReference>
<organism evidence="2">
    <name type="scientific">uncultured Gemmatimonadaceae bacterium</name>
    <dbReference type="NCBI Taxonomy" id="246130"/>
    <lineage>
        <taxon>Bacteria</taxon>
        <taxon>Pseudomonadati</taxon>
        <taxon>Gemmatimonadota</taxon>
        <taxon>Gemmatimonadia</taxon>
        <taxon>Gemmatimonadales</taxon>
        <taxon>Gemmatimonadaceae</taxon>
        <taxon>environmental samples</taxon>
    </lineage>
</organism>
<dbReference type="GO" id="GO:0004016">
    <property type="term" value="F:adenylate cyclase activity"/>
    <property type="evidence" value="ECO:0007669"/>
    <property type="project" value="UniProtKB-EC"/>
</dbReference>
<gene>
    <name evidence="2" type="ORF">AVDCRST_MAG11-1886</name>
</gene>
<dbReference type="SUPFAM" id="SSF55073">
    <property type="entry name" value="Nucleotide cyclase"/>
    <property type="match status" value="1"/>
</dbReference>
<dbReference type="InterPro" id="IPR029787">
    <property type="entry name" value="Nucleotide_cyclase"/>
</dbReference>
<dbReference type="PROSITE" id="PS50125">
    <property type="entry name" value="GUANYLATE_CYCLASE_2"/>
    <property type="match status" value="1"/>
</dbReference>
<dbReference type="AlphaFoldDB" id="A0A6J4KY01"/>
<dbReference type="PANTHER" id="PTHR43081">
    <property type="entry name" value="ADENYLATE CYCLASE, TERMINAL-DIFFERENTIATION SPECIFIC-RELATED"/>
    <property type="match status" value="1"/>
</dbReference>
<feature type="non-terminal residue" evidence="2">
    <location>
        <position position="1"/>
    </location>
</feature>
<name>A0A6J4KY01_9BACT</name>
<dbReference type="GO" id="GO:0006171">
    <property type="term" value="P:cAMP biosynthetic process"/>
    <property type="evidence" value="ECO:0007669"/>
    <property type="project" value="TreeGrafter"/>
</dbReference>
<evidence type="ECO:0000313" key="2">
    <source>
        <dbReference type="EMBL" id="CAA9318330.1"/>
    </source>
</evidence>
<dbReference type="Gene3D" id="3.30.70.1230">
    <property type="entry name" value="Nucleotide cyclase"/>
    <property type="match status" value="1"/>
</dbReference>
<reference evidence="2" key="1">
    <citation type="submission" date="2020-02" db="EMBL/GenBank/DDBJ databases">
        <authorList>
            <person name="Meier V. D."/>
        </authorList>
    </citation>
    <scope>NUCLEOTIDE SEQUENCE</scope>
    <source>
        <strain evidence="2">AVDCRST_MAG11</strain>
    </source>
</reference>
<dbReference type="EMBL" id="CADCTU010000437">
    <property type="protein sequence ID" value="CAA9318330.1"/>
    <property type="molecule type" value="Genomic_DNA"/>
</dbReference>
<dbReference type="PANTHER" id="PTHR43081:SF1">
    <property type="entry name" value="ADENYLATE CYCLASE, TERMINAL-DIFFERENTIATION SPECIFIC"/>
    <property type="match status" value="1"/>
</dbReference>
<proteinExistence type="predicted"/>
<dbReference type="SUPFAM" id="SSF55781">
    <property type="entry name" value="GAF domain-like"/>
    <property type="match status" value="1"/>
</dbReference>
<dbReference type="Pfam" id="PF00211">
    <property type="entry name" value="Guanylate_cyc"/>
    <property type="match status" value="1"/>
</dbReference>